<keyword evidence="3" id="KW-0347">Helicase</keyword>
<feature type="domain" description="UvrD-like helicase C-terminal" evidence="5">
    <location>
        <begin position="383"/>
        <end position="504"/>
    </location>
</feature>
<accession>A0A2M7EJA8</accession>
<dbReference type="EMBL" id="PFEV01000191">
    <property type="protein sequence ID" value="PIV70661.1"/>
    <property type="molecule type" value="Genomic_DNA"/>
</dbReference>
<evidence type="ECO:0000256" key="3">
    <source>
        <dbReference type="ARBA" id="ARBA00022806"/>
    </source>
</evidence>
<evidence type="ECO:0000313" key="7">
    <source>
        <dbReference type="Proteomes" id="UP000228762"/>
    </source>
</evidence>
<keyword evidence="4" id="KW-0067">ATP-binding</keyword>
<reference evidence="7" key="1">
    <citation type="submission" date="2017-09" db="EMBL/GenBank/DDBJ databases">
        <title>Depth-based differentiation of microbial function through sediment-hosted aquifers and enrichment of novel symbionts in the deep terrestrial subsurface.</title>
        <authorList>
            <person name="Probst A.J."/>
            <person name="Ladd B."/>
            <person name="Jarett J.K."/>
            <person name="Geller-Mcgrath D.E."/>
            <person name="Sieber C.M.K."/>
            <person name="Emerson J.B."/>
            <person name="Anantharaman K."/>
            <person name="Thomas B.C."/>
            <person name="Malmstrom R."/>
            <person name="Stieglmeier M."/>
            <person name="Klingl A."/>
            <person name="Woyke T."/>
            <person name="Ryan C.M."/>
            <person name="Banfield J.F."/>
        </authorList>
    </citation>
    <scope>NUCLEOTIDE SEQUENCE [LARGE SCALE GENOMIC DNA]</scope>
</reference>
<evidence type="ECO:0000313" key="6">
    <source>
        <dbReference type="EMBL" id="PIV70661.1"/>
    </source>
</evidence>
<gene>
    <name evidence="6" type="ORF">COW57_04055</name>
</gene>
<dbReference type="Proteomes" id="UP000228762">
    <property type="component" value="Unassembled WGS sequence"/>
</dbReference>
<dbReference type="InterPro" id="IPR014017">
    <property type="entry name" value="DNA_helicase_UvrD-like_C"/>
</dbReference>
<comment type="caution">
    <text evidence="6">The sequence shown here is derived from an EMBL/GenBank/DDBJ whole genome shotgun (WGS) entry which is preliminary data.</text>
</comment>
<dbReference type="InterPro" id="IPR000212">
    <property type="entry name" value="DNA_helicase_UvrD/REP"/>
</dbReference>
<dbReference type="GO" id="GO:0005524">
    <property type="term" value="F:ATP binding"/>
    <property type="evidence" value="ECO:0007669"/>
    <property type="project" value="UniProtKB-KW"/>
</dbReference>
<dbReference type="GO" id="GO:0043138">
    <property type="term" value="F:3'-5' DNA helicase activity"/>
    <property type="evidence" value="ECO:0007669"/>
    <property type="project" value="TreeGrafter"/>
</dbReference>
<dbReference type="GO" id="GO:0016787">
    <property type="term" value="F:hydrolase activity"/>
    <property type="evidence" value="ECO:0007669"/>
    <property type="project" value="UniProtKB-KW"/>
</dbReference>
<keyword evidence="2" id="KW-0378">Hydrolase</keyword>
<dbReference type="Pfam" id="PF13361">
    <property type="entry name" value="UvrD_C"/>
    <property type="match status" value="1"/>
</dbReference>
<dbReference type="InterPro" id="IPR027417">
    <property type="entry name" value="P-loop_NTPase"/>
</dbReference>
<dbReference type="GO" id="GO:0000725">
    <property type="term" value="P:recombinational repair"/>
    <property type="evidence" value="ECO:0007669"/>
    <property type="project" value="TreeGrafter"/>
</dbReference>
<evidence type="ECO:0000256" key="2">
    <source>
        <dbReference type="ARBA" id="ARBA00022801"/>
    </source>
</evidence>
<organism evidence="6 7">
    <name type="scientific">Candidatus Roizmanbacteria bacterium CG17_big_fil_post_rev_8_21_14_2_50_39_7</name>
    <dbReference type="NCBI Taxonomy" id="1974858"/>
    <lineage>
        <taxon>Bacteria</taxon>
        <taxon>Candidatus Roizmaniibacteriota</taxon>
    </lineage>
</organism>
<dbReference type="GO" id="GO:0003677">
    <property type="term" value="F:DNA binding"/>
    <property type="evidence" value="ECO:0007669"/>
    <property type="project" value="InterPro"/>
</dbReference>
<dbReference type="Pfam" id="PF13245">
    <property type="entry name" value="AAA_19"/>
    <property type="match status" value="1"/>
</dbReference>
<keyword evidence="1" id="KW-0547">Nucleotide-binding</keyword>
<evidence type="ECO:0000256" key="4">
    <source>
        <dbReference type="ARBA" id="ARBA00022840"/>
    </source>
</evidence>
<sequence>MADLNHKIERENDVTKIKNSSHPRKVVVAGPGTGKSFLFQELIKDKKLKGKKDFVAITFIGKLGDALADDLCGLAKTFTMHGFARKLFLENYEGWVYYPNIYDLIKVDLKKEGITTFEIGDSNYRKKSLHYKAVGDGDIVYYVVQMCKLENSKIPKHDLILVDEFQDFNEIESEFIDLLSLKNEIVIVGDDDQALYGFKGSSPLYIRKKYDAANTIFESHTLRFCSRCTEVIIKYFHNLVAAFNLNDPSKNRIQKEYIYYLPEKQKDSETNKKIHLIANCPPGMIAFKIKSELEKLTALQKIKQVLVIGEKRSCSVILDNIAVQLQNYGFKNVDLKKSDKDSNIDQNTIDAYKFIAKDNQSLVGWRILNNPTTKLEKATHIKNSITLNAIINETPSSLERIKDTDIDSLITKIEKKLINEKAVRKGLLFKEIKSKNINLSRPLSNLEITVCGILNSKGLGADIVFVVGFDQGKLPLKTKAEDSEVYQMLVALTRAKKRIYFISTVGKKTSSFLDCIDKDDLDIKNLSIS</sequence>
<dbReference type="PANTHER" id="PTHR11070:SF2">
    <property type="entry name" value="ATP-DEPENDENT DNA HELICASE SRS2"/>
    <property type="match status" value="1"/>
</dbReference>
<dbReference type="SUPFAM" id="SSF52540">
    <property type="entry name" value="P-loop containing nucleoside triphosphate hydrolases"/>
    <property type="match status" value="1"/>
</dbReference>
<dbReference type="PANTHER" id="PTHR11070">
    <property type="entry name" value="UVRD / RECB / PCRA DNA HELICASE FAMILY MEMBER"/>
    <property type="match status" value="1"/>
</dbReference>
<evidence type="ECO:0000256" key="1">
    <source>
        <dbReference type="ARBA" id="ARBA00022741"/>
    </source>
</evidence>
<protein>
    <recommendedName>
        <fullName evidence="5">UvrD-like helicase C-terminal domain-containing protein</fullName>
    </recommendedName>
</protein>
<evidence type="ECO:0000259" key="5">
    <source>
        <dbReference type="Pfam" id="PF13361"/>
    </source>
</evidence>
<dbReference type="AlphaFoldDB" id="A0A2M7EJA8"/>
<name>A0A2M7EJA8_9BACT</name>
<proteinExistence type="predicted"/>
<dbReference type="Gene3D" id="3.40.50.300">
    <property type="entry name" value="P-loop containing nucleotide triphosphate hydrolases"/>
    <property type="match status" value="2"/>
</dbReference>